<proteinExistence type="predicted"/>
<protein>
    <submittedName>
        <fullName evidence="1">Uncharacterized protein</fullName>
    </submittedName>
</protein>
<organism evidence="1 2">
    <name type="scientific">Rhodanobacter panaciterrae</name>
    <dbReference type="NCBI Taxonomy" id="490572"/>
    <lineage>
        <taxon>Bacteria</taxon>
        <taxon>Pseudomonadati</taxon>
        <taxon>Pseudomonadota</taxon>
        <taxon>Gammaproteobacteria</taxon>
        <taxon>Lysobacterales</taxon>
        <taxon>Rhodanobacteraceae</taxon>
        <taxon>Rhodanobacter</taxon>
    </lineage>
</organism>
<dbReference type="EMBL" id="BMXT01000005">
    <property type="protein sequence ID" value="GGY35214.1"/>
    <property type="molecule type" value="Genomic_DNA"/>
</dbReference>
<dbReference type="Proteomes" id="UP000621898">
    <property type="component" value="Unassembled WGS sequence"/>
</dbReference>
<name>A0ABQ3A857_9GAMM</name>
<evidence type="ECO:0000313" key="2">
    <source>
        <dbReference type="Proteomes" id="UP000621898"/>
    </source>
</evidence>
<sequence>MQQFIPFEDDWDALASLRPEDLIPYRVGLLDKSSKPAAQRTVPMSPSIFNSSPACAPIRCAVPADSSST</sequence>
<comment type="caution">
    <text evidence="1">The sequence shown here is derived from an EMBL/GenBank/DDBJ whole genome shotgun (WGS) entry which is preliminary data.</text>
</comment>
<reference evidence="2" key="1">
    <citation type="journal article" date="2019" name="Int. J. Syst. Evol. Microbiol.">
        <title>The Global Catalogue of Microorganisms (GCM) 10K type strain sequencing project: providing services to taxonomists for standard genome sequencing and annotation.</title>
        <authorList>
            <consortium name="The Broad Institute Genomics Platform"/>
            <consortium name="The Broad Institute Genome Sequencing Center for Infectious Disease"/>
            <person name="Wu L."/>
            <person name="Ma J."/>
        </authorList>
    </citation>
    <scope>NUCLEOTIDE SEQUENCE [LARGE SCALE GENOMIC DNA]</scope>
    <source>
        <strain evidence="2">KCTC 22232</strain>
    </source>
</reference>
<accession>A0ABQ3A857</accession>
<gene>
    <name evidence="1" type="ORF">GCM10008098_30560</name>
</gene>
<keyword evidence="2" id="KW-1185">Reference proteome</keyword>
<evidence type="ECO:0000313" key="1">
    <source>
        <dbReference type="EMBL" id="GGY35214.1"/>
    </source>
</evidence>